<dbReference type="PROSITE" id="PS50893">
    <property type="entry name" value="ABC_TRANSPORTER_2"/>
    <property type="match status" value="1"/>
</dbReference>
<keyword evidence="2" id="KW-1185">Reference proteome</keyword>
<dbReference type="Gene3D" id="3.40.50.300">
    <property type="entry name" value="P-loop containing nucleotide triphosphate hydrolases"/>
    <property type="match status" value="1"/>
</dbReference>
<dbReference type="InterPro" id="IPR015854">
    <property type="entry name" value="ABC_transpr_LolD-like"/>
</dbReference>
<dbReference type="InterPro" id="IPR017871">
    <property type="entry name" value="ABC_transporter-like_CS"/>
</dbReference>
<dbReference type="EMBL" id="LXMD01000012">
    <property type="protein sequence ID" value="OCG75796.1"/>
    <property type="molecule type" value="Genomic_DNA"/>
</dbReference>
<reference evidence="1 2" key="1">
    <citation type="submission" date="2016-05" db="EMBL/GenBank/DDBJ databases">
        <authorList>
            <person name="Lavstsen T."/>
            <person name="Jespersen J.S."/>
        </authorList>
    </citation>
    <scope>NUCLEOTIDE SEQUENCE [LARGE SCALE GENOMIC DNA]</scope>
    <source>
        <strain evidence="1 2">YLB-01</strain>
    </source>
</reference>
<dbReference type="GO" id="GO:0005886">
    <property type="term" value="C:plasma membrane"/>
    <property type="evidence" value="ECO:0007669"/>
    <property type="project" value="TreeGrafter"/>
</dbReference>
<dbReference type="InterPro" id="IPR003439">
    <property type="entry name" value="ABC_transporter-like_ATP-bd"/>
</dbReference>
<keyword evidence="1" id="KW-0547">Nucleotide-binding</keyword>
<dbReference type="OrthoDB" id="5113678at2"/>
<dbReference type="GO" id="GO:0005524">
    <property type="term" value="F:ATP binding"/>
    <property type="evidence" value="ECO:0007669"/>
    <property type="project" value="UniProtKB-KW"/>
</dbReference>
<dbReference type="AlphaFoldDB" id="A0A1B9NGS8"/>
<dbReference type="GO" id="GO:0022857">
    <property type="term" value="F:transmembrane transporter activity"/>
    <property type="evidence" value="ECO:0007669"/>
    <property type="project" value="TreeGrafter"/>
</dbReference>
<name>A0A1B9NGS8_9MICO</name>
<dbReference type="GO" id="GO:0016887">
    <property type="term" value="F:ATP hydrolysis activity"/>
    <property type="evidence" value="ECO:0007669"/>
    <property type="project" value="InterPro"/>
</dbReference>
<gene>
    <name evidence="1" type="ORF">A7J15_01770</name>
</gene>
<dbReference type="PANTHER" id="PTHR24220:SF676">
    <property type="entry name" value="OLIGOPEPTIDE TRANSPORT ATP-BINDING PROTEIN AMIE"/>
    <property type="match status" value="1"/>
</dbReference>
<proteinExistence type="predicted"/>
<dbReference type="InterPro" id="IPR003593">
    <property type="entry name" value="AAA+_ATPase"/>
</dbReference>
<dbReference type="STRING" id="904291.A7J15_01770"/>
<protein>
    <submittedName>
        <fullName evidence="1">ABC transporter ATP-binding protein</fullName>
    </submittedName>
</protein>
<dbReference type="SMART" id="SM00382">
    <property type="entry name" value="AAA"/>
    <property type="match status" value="1"/>
</dbReference>
<evidence type="ECO:0000313" key="2">
    <source>
        <dbReference type="Proteomes" id="UP000093355"/>
    </source>
</evidence>
<evidence type="ECO:0000313" key="1">
    <source>
        <dbReference type="EMBL" id="OCG75796.1"/>
    </source>
</evidence>
<dbReference type="InterPro" id="IPR027417">
    <property type="entry name" value="P-loop_NTPase"/>
</dbReference>
<dbReference type="PANTHER" id="PTHR24220">
    <property type="entry name" value="IMPORT ATP-BINDING PROTEIN"/>
    <property type="match status" value="1"/>
</dbReference>
<dbReference type="Proteomes" id="UP000093355">
    <property type="component" value="Unassembled WGS sequence"/>
</dbReference>
<dbReference type="SUPFAM" id="SSF52540">
    <property type="entry name" value="P-loop containing nucleoside triphosphate hydrolases"/>
    <property type="match status" value="1"/>
</dbReference>
<comment type="caution">
    <text evidence="1">The sequence shown here is derived from an EMBL/GenBank/DDBJ whole genome shotgun (WGS) entry which is preliminary data.</text>
</comment>
<keyword evidence="1" id="KW-0067">ATP-binding</keyword>
<sequence>MRVPDDPDVAIRCDDLSVSRSGRGPAIRAVDGVSFTLPWGAALCVSGPTGSGKSSLAAILTGERDETIAVAGGDATVCGVSVRNPGRARRVLTFRTGYLPQGAGNDLPASLSVAEVLSEPLLSRDRRVDGRALGIRIASLLDELHLPIGTADKFPYELSAGMRQRVAFARALMLDPKLLIADEPLANLDLEVRHLVYDAIVSRRRQWGMAALLVTNDTAFARELGADQIRLQGGHVVARGDADGALRTPDTHTPGGVAVS</sequence>
<dbReference type="PROSITE" id="PS00211">
    <property type="entry name" value="ABC_TRANSPORTER_1"/>
    <property type="match status" value="1"/>
</dbReference>
<dbReference type="Pfam" id="PF00005">
    <property type="entry name" value="ABC_tran"/>
    <property type="match status" value="1"/>
</dbReference>
<organism evidence="1 2">
    <name type="scientific">Microbacterium sediminis</name>
    <dbReference type="NCBI Taxonomy" id="904291"/>
    <lineage>
        <taxon>Bacteria</taxon>
        <taxon>Bacillati</taxon>
        <taxon>Actinomycetota</taxon>
        <taxon>Actinomycetes</taxon>
        <taxon>Micrococcales</taxon>
        <taxon>Microbacteriaceae</taxon>
        <taxon>Microbacterium</taxon>
    </lineage>
</organism>
<dbReference type="RefSeq" id="WP_067023432.1">
    <property type="nucleotide sequence ID" value="NZ_CP038256.1"/>
</dbReference>
<accession>A0A1B9NGS8</accession>